<reference evidence="2" key="1">
    <citation type="submission" date="2023-06" db="EMBL/GenBank/DDBJ databases">
        <authorList>
            <person name="Kurt Z."/>
        </authorList>
    </citation>
    <scope>NUCLEOTIDE SEQUENCE</scope>
</reference>
<keyword evidence="4" id="KW-1185">Reference proteome</keyword>
<evidence type="ECO:0000313" key="2">
    <source>
        <dbReference type="EMBL" id="CAI9977216.1"/>
    </source>
</evidence>
<dbReference type="EMBL" id="CAXDID020000022">
    <property type="protein sequence ID" value="CAL5988284.1"/>
    <property type="molecule type" value="Genomic_DNA"/>
</dbReference>
<comment type="caution">
    <text evidence="2">The sequence shown here is derived from an EMBL/GenBank/DDBJ whole genome shotgun (WGS) entry which is preliminary data.</text>
</comment>
<accession>A0AA86V5I0</accession>
<evidence type="ECO:0000313" key="3">
    <source>
        <dbReference type="EMBL" id="CAL5988284.1"/>
    </source>
</evidence>
<sequence>MYKMATQSISELSEFNLSCARTTTELNKLYDPNSIKQLTTKFTPQILTQYKIINNGYEVTDHPSKIEKLFQQQGRLDMNTDELIRYRTVMNQFQRLPQLSRMDLESNQQTEKENDRISGMRRRQSLDQQYLVRKNSENVKNQGQNLREPMKLKSLSNTRKAKTYKQNNYQQMSYRDIKLLTEKKFDRNM</sequence>
<proteinExistence type="predicted"/>
<organism evidence="2">
    <name type="scientific">Hexamita inflata</name>
    <dbReference type="NCBI Taxonomy" id="28002"/>
    <lineage>
        <taxon>Eukaryota</taxon>
        <taxon>Metamonada</taxon>
        <taxon>Diplomonadida</taxon>
        <taxon>Hexamitidae</taxon>
        <taxon>Hexamitinae</taxon>
        <taxon>Hexamita</taxon>
    </lineage>
</organism>
<reference evidence="3 4" key="2">
    <citation type="submission" date="2024-07" db="EMBL/GenBank/DDBJ databases">
        <authorList>
            <person name="Akdeniz Z."/>
        </authorList>
    </citation>
    <scope>NUCLEOTIDE SEQUENCE [LARGE SCALE GENOMIC DNA]</scope>
</reference>
<name>A0AA86V5I0_9EUKA</name>
<dbReference type="Proteomes" id="UP001642409">
    <property type="component" value="Unassembled WGS sequence"/>
</dbReference>
<evidence type="ECO:0000256" key="1">
    <source>
        <dbReference type="SAM" id="MobiDB-lite"/>
    </source>
</evidence>
<gene>
    <name evidence="3" type="ORF">HINF_LOCUS10298</name>
    <name evidence="2" type="ORF">HINF_LOCUS64861</name>
</gene>
<dbReference type="EMBL" id="CATOUU010001177">
    <property type="protein sequence ID" value="CAI9977216.1"/>
    <property type="molecule type" value="Genomic_DNA"/>
</dbReference>
<feature type="region of interest" description="Disordered" evidence="1">
    <location>
        <begin position="103"/>
        <end position="122"/>
    </location>
</feature>
<dbReference type="AlphaFoldDB" id="A0AA86V5I0"/>
<evidence type="ECO:0000313" key="4">
    <source>
        <dbReference type="Proteomes" id="UP001642409"/>
    </source>
</evidence>
<protein>
    <submittedName>
        <fullName evidence="3">Hypothetical_protein</fullName>
    </submittedName>
</protein>